<dbReference type="Pfam" id="PF06912">
    <property type="entry name" value="DUF1275"/>
    <property type="match status" value="1"/>
</dbReference>
<keyword evidence="3" id="KW-1185">Reference proteome</keyword>
<dbReference type="AlphaFoldDB" id="A0A935C452"/>
<dbReference type="PANTHER" id="PTHR37314:SF4">
    <property type="entry name" value="UPF0700 TRANSMEMBRANE PROTEIN YOAK"/>
    <property type="match status" value="1"/>
</dbReference>
<dbReference type="RefSeq" id="WP_201428111.1">
    <property type="nucleotide sequence ID" value="NZ_JAEQMG010000129.1"/>
</dbReference>
<dbReference type="Proteomes" id="UP000633365">
    <property type="component" value="Unassembled WGS sequence"/>
</dbReference>
<feature type="transmembrane region" description="Helical" evidence="1">
    <location>
        <begin position="193"/>
        <end position="211"/>
    </location>
</feature>
<keyword evidence="1" id="KW-1133">Transmembrane helix</keyword>
<dbReference type="InterPro" id="IPR010699">
    <property type="entry name" value="DUF1275"/>
</dbReference>
<evidence type="ECO:0000313" key="2">
    <source>
        <dbReference type="EMBL" id="MBK6089372.1"/>
    </source>
</evidence>
<organism evidence="2 3">
    <name type="scientific">Ruminococcus difficilis</name>
    <dbReference type="NCBI Taxonomy" id="2763069"/>
    <lineage>
        <taxon>Bacteria</taxon>
        <taxon>Bacillati</taxon>
        <taxon>Bacillota</taxon>
        <taxon>Clostridia</taxon>
        <taxon>Eubacteriales</taxon>
        <taxon>Oscillospiraceae</taxon>
        <taxon>Ruminococcus</taxon>
    </lineage>
</organism>
<proteinExistence type="predicted"/>
<dbReference type="EMBL" id="JAEQMG010000129">
    <property type="protein sequence ID" value="MBK6089372.1"/>
    <property type="molecule type" value="Genomic_DNA"/>
</dbReference>
<sequence length="222" mass="24396">MEIVKKQITLHHTVSVIGGFMAGYTIINHSDILANAQTGNLIRLVLSAFEGNLLSIGYIVLLFLTYAASCIFYTVFRRYSPLSMKIVSLIVTALAICATGILSLTGNSYLSVVPIAFAMPVQWNAYKKAGGNSSATIFSSNNVRQAVMLSTTYVMDRDKKALRNAKFYWATLLCFHTGVAAACLLSIFFAAQSVWFCFVLIGISVIAYYRYESAKIKAFSDI</sequence>
<comment type="caution">
    <text evidence="2">The sequence shown here is derived from an EMBL/GenBank/DDBJ whole genome shotgun (WGS) entry which is preliminary data.</text>
</comment>
<name>A0A935C452_9FIRM</name>
<dbReference type="PANTHER" id="PTHR37314">
    <property type="entry name" value="SLR0142 PROTEIN"/>
    <property type="match status" value="1"/>
</dbReference>
<feature type="transmembrane region" description="Helical" evidence="1">
    <location>
        <begin position="53"/>
        <end position="75"/>
    </location>
</feature>
<feature type="transmembrane region" description="Helical" evidence="1">
    <location>
        <begin position="167"/>
        <end position="187"/>
    </location>
</feature>
<keyword evidence="1" id="KW-0472">Membrane</keyword>
<protein>
    <submittedName>
        <fullName evidence="2">DUF1275 domain-containing protein</fullName>
    </submittedName>
</protein>
<evidence type="ECO:0000313" key="3">
    <source>
        <dbReference type="Proteomes" id="UP000633365"/>
    </source>
</evidence>
<gene>
    <name evidence="2" type="ORF">JKK62_12095</name>
</gene>
<accession>A0A935C452</accession>
<evidence type="ECO:0000256" key="1">
    <source>
        <dbReference type="SAM" id="Phobius"/>
    </source>
</evidence>
<keyword evidence="1" id="KW-0812">Transmembrane</keyword>
<feature type="transmembrane region" description="Helical" evidence="1">
    <location>
        <begin position="82"/>
        <end position="102"/>
    </location>
</feature>
<reference evidence="2" key="1">
    <citation type="submission" date="2021-01" db="EMBL/GenBank/DDBJ databases">
        <title>Genome public.</title>
        <authorList>
            <person name="Liu C."/>
            <person name="Sun Q."/>
        </authorList>
    </citation>
    <scope>NUCLEOTIDE SEQUENCE</scope>
    <source>
        <strain evidence="2">M6</strain>
    </source>
</reference>